<dbReference type="InterPro" id="IPR010481">
    <property type="entry name" value="Cdc24/Scd1_N"/>
</dbReference>
<dbReference type="EMBL" id="JAOQAV010000030">
    <property type="protein sequence ID" value="KAJ4183374.1"/>
    <property type="molecule type" value="Genomic_DNA"/>
</dbReference>
<evidence type="ECO:0000256" key="1">
    <source>
        <dbReference type="SAM" id="MobiDB-lite"/>
    </source>
</evidence>
<dbReference type="Pfam" id="PF06395">
    <property type="entry name" value="CDC24"/>
    <property type="match status" value="1"/>
</dbReference>
<feature type="compositionally biased region" description="Polar residues" evidence="1">
    <location>
        <begin position="213"/>
        <end position="230"/>
    </location>
</feature>
<dbReference type="PANTHER" id="PTHR47339:SF1">
    <property type="entry name" value="CELL DIVISION CONTROL PROTEIN 24"/>
    <property type="match status" value="1"/>
</dbReference>
<feature type="compositionally biased region" description="Low complexity" evidence="1">
    <location>
        <begin position="200"/>
        <end position="212"/>
    </location>
</feature>
<dbReference type="GO" id="GO:0000935">
    <property type="term" value="C:division septum"/>
    <property type="evidence" value="ECO:0007669"/>
    <property type="project" value="TreeGrafter"/>
</dbReference>
<name>A0A9W8R2X0_9HYPO</name>
<dbReference type="InterPro" id="IPR036872">
    <property type="entry name" value="CH_dom_sf"/>
</dbReference>
<dbReference type="GO" id="GO:0030010">
    <property type="term" value="P:establishment of cell polarity"/>
    <property type="evidence" value="ECO:0007669"/>
    <property type="project" value="TreeGrafter"/>
</dbReference>
<evidence type="ECO:0000313" key="4">
    <source>
        <dbReference type="Proteomes" id="UP001152087"/>
    </source>
</evidence>
<evidence type="ECO:0000259" key="2">
    <source>
        <dbReference type="Pfam" id="PF06395"/>
    </source>
</evidence>
<dbReference type="CDD" id="cd00014">
    <property type="entry name" value="CH_SF"/>
    <property type="match status" value="1"/>
</dbReference>
<dbReference type="GO" id="GO:0043332">
    <property type="term" value="C:mating projection tip"/>
    <property type="evidence" value="ECO:0007669"/>
    <property type="project" value="TreeGrafter"/>
</dbReference>
<proteinExistence type="predicted"/>
<organism evidence="3 4">
    <name type="scientific">Fusarium falciforme</name>
    <dbReference type="NCBI Taxonomy" id="195108"/>
    <lineage>
        <taxon>Eukaryota</taxon>
        <taxon>Fungi</taxon>
        <taxon>Dikarya</taxon>
        <taxon>Ascomycota</taxon>
        <taxon>Pezizomycotina</taxon>
        <taxon>Sordariomycetes</taxon>
        <taxon>Hypocreomycetidae</taxon>
        <taxon>Hypocreales</taxon>
        <taxon>Nectriaceae</taxon>
        <taxon>Fusarium</taxon>
        <taxon>Fusarium solani species complex</taxon>
    </lineage>
</organism>
<sequence length="451" mass="49649">MADPLSIAASIAGLLSTTGQIAKFLGPYVSAAKETPQITAHVYSEVQSTQVILAGLQNLTQNLGAVQARHASLIAVHQVVTILTDGVLLFSELEAVVRSLPPREGSDQRLPLRARLLWARKESTFTPLLTRVQSFKSSMSLILMILQSDSDRMATQHQEQLSVNINALLESNHSLSRRLMNLEDALDVQTIISKRMSLMSVSGTGPQSSSSVETQSNLTDTSTQPTSQGSDLDLSKFDFEDDLESSRVYRRAQRDTMDFSFRSSIAPSNIWSVFSGLSLGDISIISVIALPVYQEDITNAENYDFGAGVQVPTVMPQAKKAERGLLHECIEIKLKMLQLPEMNEYFEQDPSSNIAFYELWGVFSKGMPLLKLVQALDPQIDIVVDPRMRSPGGRGAAQDAIFQFLEYCRNDLKLSVENLFTISDLMGADAYGFSKVIHSLLLLLALLSLTN</sequence>
<dbReference type="GO" id="GO:0005737">
    <property type="term" value="C:cytoplasm"/>
    <property type="evidence" value="ECO:0007669"/>
    <property type="project" value="TreeGrafter"/>
</dbReference>
<dbReference type="Proteomes" id="UP001152087">
    <property type="component" value="Unassembled WGS sequence"/>
</dbReference>
<accession>A0A9W8R2X0</accession>
<keyword evidence="4" id="KW-1185">Reference proteome</keyword>
<reference evidence="3" key="1">
    <citation type="submission" date="2022-09" db="EMBL/GenBank/DDBJ databases">
        <title>Fusarium specimens isolated from Avocado Roots.</title>
        <authorList>
            <person name="Stajich J."/>
            <person name="Roper C."/>
            <person name="Heimlech-Rivalta G."/>
        </authorList>
    </citation>
    <scope>NUCLEOTIDE SEQUENCE</scope>
    <source>
        <strain evidence="3">A02</strain>
    </source>
</reference>
<gene>
    <name evidence="3" type="ORF">NW755_009865</name>
</gene>
<feature type="region of interest" description="Disordered" evidence="1">
    <location>
        <begin position="200"/>
        <end position="234"/>
    </location>
</feature>
<dbReference type="Gene3D" id="1.10.418.10">
    <property type="entry name" value="Calponin-like domain"/>
    <property type="match status" value="1"/>
</dbReference>
<feature type="domain" description="Cdc24/Scd1 N-terminal" evidence="2">
    <location>
        <begin position="358"/>
        <end position="440"/>
    </location>
</feature>
<dbReference type="InterPro" id="IPR053026">
    <property type="entry name" value="CDC42_GEF"/>
</dbReference>
<protein>
    <recommendedName>
        <fullName evidence="2">Cdc24/Scd1 N-terminal domain-containing protein</fullName>
    </recommendedName>
</protein>
<dbReference type="PANTHER" id="PTHR47339">
    <property type="entry name" value="CELL DIVISION CONTROL PROTEIN 24"/>
    <property type="match status" value="1"/>
</dbReference>
<evidence type="ECO:0000313" key="3">
    <source>
        <dbReference type="EMBL" id="KAJ4183374.1"/>
    </source>
</evidence>
<dbReference type="AlphaFoldDB" id="A0A9W8R2X0"/>
<comment type="caution">
    <text evidence="3">The sequence shown here is derived from an EMBL/GenBank/DDBJ whole genome shotgun (WGS) entry which is preliminary data.</text>
</comment>
<dbReference type="GO" id="GO:0031106">
    <property type="term" value="P:septin ring organization"/>
    <property type="evidence" value="ECO:0007669"/>
    <property type="project" value="TreeGrafter"/>
</dbReference>
<dbReference type="GO" id="GO:0005634">
    <property type="term" value="C:nucleus"/>
    <property type="evidence" value="ECO:0007669"/>
    <property type="project" value="TreeGrafter"/>
</dbReference>